<reference evidence="1 2" key="1">
    <citation type="submission" date="2019-03" db="EMBL/GenBank/DDBJ databases">
        <authorList>
            <person name="Kim M.K.M."/>
        </authorList>
    </citation>
    <scope>NUCLEOTIDE SEQUENCE [LARGE SCALE GENOMIC DNA]</scope>
    <source>
        <strain evidence="1 2">18JY15-6</strain>
    </source>
</reference>
<comment type="caution">
    <text evidence="1">The sequence shown here is derived from an EMBL/GenBank/DDBJ whole genome shotgun (WGS) entry which is preliminary data.</text>
</comment>
<proteinExistence type="predicted"/>
<dbReference type="Proteomes" id="UP000295453">
    <property type="component" value="Unassembled WGS sequence"/>
</dbReference>
<dbReference type="SUPFAM" id="SSF51905">
    <property type="entry name" value="FAD/NAD(P)-binding domain"/>
    <property type="match status" value="2"/>
</dbReference>
<sequence length="488" mass="52929">MTHHDVVIVGAGISGICAAIKLREAGITDVVVLEKGETFGGTWRANTYPGCACDVPSRLYSFSFAQRTDWSRVYAGQAEILAYVDGVAREHGVDRVTRFGVRMDSARWDGDTWQLETSDGPLSARFLISAAGPWDAPNIPDIPGLADFPGAVFHSAQWDHDYDLAGKRVAVIGTGASAVQFVPEIQPHVARLALFQRTAHWVLPKADHAVPGIEQLALRRVPFLSRGMKGAEYAAMELLGRGFRRPKPVMVAVQKVAEAYLRAVVRDPALRAKLTPGYTIGCKRILFSNNWFPALQQPNVDVLSTGVREVRGSVVVGADGSEAEVDAVILGTGFHILDMPVADHVHGADGRSLADVWAGSPEAYLGTVVPGFPNAFILLGPSLGTGHTSAFQIVEAATAYVVQAITHAHADGATLDVRPDILRAYVDEVQDELELTAYNQAQCNSYYRDVNGRNSFAWPWSSGALVRRFRRFDPTVFTVTHVSEEISA</sequence>
<dbReference type="PANTHER" id="PTHR42877">
    <property type="entry name" value="L-ORNITHINE N(5)-MONOOXYGENASE-RELATED"/>
    <property type="match status" value="1"/>
</dbReference>
<keyword evidence="2" id="KW-1185">Reference proteome</keyword>
<dbReference type="PRINTS" id="PR00368">
    <property type="entry name" value="FADPNR"/>
</dbReference>
<dbReference type="Pfam" id="PF13738">
    <property type="entry name" value="Pyr_redox_3"/>
    <property type="match status" value="1"/>
</dbReference>
<accession>A0A4R1CDX1</accession>
<dbReference type="PANTHER" id="PTHR42877:SF4">
    <property type="entry name" value="FAD_NAD(P)-BINDING DOMAIN-CONTAINING PROTEIN-RELATED"/>
    <property type="match status" value="1"/>
</dbReference>
<dbReference type="Gene3D" id="3.50.50.60">
    <property type="entry name" value="FAD/NAD(P)-binding domain"/>
    <property type="match status" value="3"/>
</dbReference>
<organism evidence="1 2">
    <name type="scientific">Nocardioides jejuensis</name>
    <dbReference type="NCBI Taxonomy" id="2502782"/>
    <lineage>
        <taxon>Bacteria</taxon>
        <taxon>Bacillati</taxon>
        <taxon>Actinomycetota</taxon>
        <taxon>Actinomycetes</taxon>
        <taxon>Propionibacteriales</taxon>
        <taxon>Nocardioidaceae</taxon>
        <taxon>Nocardioides</taxon>
    </lineage>
</organism>
<dbReference type="EMBL" id="SJZJ01000008">
    <property type="protein sequence ID" value="TCJ29414.1"/>
    <property type="molecule type" value="Genomic_DNA"/>
</dbReference>
<dbReference type="RefSeq" id="WP_131582475.1">
    <property type="nucleotide sequence ID" value="NZ_SJZJ01000008.1"/>
</dbReference>
<dbReference type="InterPro" id="IPR036188">
    <property type="entry name" value="FAD/NAD-bd_sf"/>
</dbReference>
<name>A0A4R1CDX1_9ACTN</name>
<evidence type="ECO:0000313" key="2">
    <source>
        <dbReference type="Proteomes" id="UP000295453"/>
    </source>
</evidence>
<dbReference type="PRINTS" id="PR00469">
    <property type="entry name" value="PNDRDTASEII"/>
</dbReference>
<dbReference type="OrthoDB" id="5168853at2"/>
<dbReference type="InterPro" id="IPR051209">
    <property type="entry name" value="FAD-bind_Monooxygenase_sf"/>
</dbReference>
<dbReference type="AlphaFoldDB" id="A0A4R1CDX1"/>
<evidence type="ECO:0000313" key="1">
    <source>
        <dbReference type="EMBL" id="TCJ29414.1"/>
    </source>
</evidence>
<protein>
    <submittedName>
        <fullName evidence="1">NAD(P)/FAD-dependent oxidoreductase</fullName>
    </submittedName>
</protein>
<gene>
    <name evidence="1" type="ORF">EPD65_06750</name>
</gene>